<comment type="caution">
    <text evidence="2">The sequence shown here is derived from an EMBL/GenBank/DDBJ whole genome shotgun (WGS) entry which is preliminary data.</text>
</comment>
<accession>A0A7X4GIL9</accession>
<dbReference type="EMBL" id="WVTD01000010">
    <property type="protein sequence ID" value="MYL98911.1"/>
    <property type="molecule type" value="Genomic_DNA"/>
</dbReference>
<reference evidence="2 3" key="1">
    <citation type="submission" date="2019-12" db="EMBL/GenBank/DDBJ databases">
        <authorList>
            <person name="Feng G."/>
            <person name="Zhu H."/>
        </authorList>
    </citation>
    <scope>NUCLEOTIDE SEQUENCE [LARGE SCALE GENOMIC DNA]</scope>
    <source>
        <strain evidence="2 3">FGD1</strain>
    </source>
</reference>
<keyword evidence="1" id="KW-0812">Transmembrane</keyword>
<dbReference type="AlphaFoldDB" id="A0A7X4GIL9"/>
<dbReference type="RefSeq" id="WP_160986538.1">
    <property type="nucleotide sequence ID" value="NZ_WVTD01000010.1"/>
</dbReference>
<name>A0A7X4GIL9_9SPHN</name>
<proteinExistence type="predicted"/>
<dbReference type="Proteomes" id="UP000465810">
    <property type="component" value="Unassembled WGS sequence"/>
</dbReference>
<evidence type="ECO:0000313" key="3">
    <source>
        <dbReference type="Proteomes" id="UP000465810"/>
    </source>
</evidence>
<evidence type="ECO:0000256" key="1">
    <source>
        <dbReference type="SAM" id="Phobius"/>
    </source>
</evidence>
<protein>
    <submittedName>
        <fullName evidence="2">Uncharacterized protein</fullName>
    </submittedName>
</protein>
<evidence type="ECO:0000313" key="2">
    <source>
        <dbReference type="EMBL" id="MYL98911.1"/>
    </source>
</evidence>
<keyword evidence="1" id="KW-0472">Membrane</keyword>
<sequence>MDEPVKPRIKNRSKILERDRTELKRFLLELDGQGVDANDAQRQAGERFHYTSNAMSDFFYKEVHAEVFKRAQEREAFERHSTMFEARQAKERSYKVAILVGLALVALFILGPDIPLIWNSGGSAPTESRLDDQFSPSDAYATCKAKLQPSFESCVADTKEGAWQACKQIFMDAMSDCTDQPR</sequence>
<gene>
    <name evidence="2" type="ORF">GR702_14180</name>
</gene>
<organism evidence="2 3">
    <name type="scientific">Novosphingobium silvae</name>
    <dbReference type="NCBI Taxonomy" id="2692619"/>
    <lineage>
        <taxon>Bacteria</taxon>
        <taxon>Pseudomonadati</taxon>
        <taxon>Pseudomonadota</taxon>
        <taxon>Alphaproteobacteria</taxon>
        <taxon>Sphingomonadales</taxon>
        <taxon>Sphingomonadaceae</taxon>
        <taxon>Novosphingobium</taxon>
    </lineage>
</organism>
<keyword evidence="3" id="KW-1185">Reference proteome</keyword>
<feature type="transmembrane region" description="Helical" evidence="1">
    <location>
        <begin position="96"/>
        <end position="118"/>
    </location>
</feature>
<keyword evidence="1" id="KW-1133">Transmembrane helix</keyword>